<sequence>MLKKASSKTFLNYYLHVVYEDCIIFSVKFEPQLYKVLTKYVWKKYHVDRFHSNVHKSVTYQQVTQDLINIKFVTSFKYKKREVDPEMHY</sequence>
<dbReference type="AlphaFoldDB" id="A0ABD2C9M8"/>
<protein>
    <submittedName>
        <fullName evidence="1">Uncharacterized protein</fullName>
    </submittedName>
</protein>
<organism evidence="1 2">
    <name type="scientific">Vespula squamosa</name>
    <name type="common">Southern yellow jacket</name>
    <name type="synonym">Wasp</name>
    <dbReference type="NCBI Taxonomy" id="30214"/>
    <lineage>
        <taxon>Eukaryota</taxon>
        <taxon>Metazoa</taxon>
        <taxon>Ecdysozoa</taxon>
        <taxon>Arthropoda</taxon>
        <taxon>Hexapoda</taxon>
        <taxon>Insecta</taxon>
        <taxon>Pterygota</taxon>
        <taxon>Neoptera</taxon>
        <taxon>Endopterygota</taxon>
        <taxon>Hymenoptera</taxon>
        <taxon>Apocrita</taxon>
        <taxon>Aculeata</taxon>
        <taxon>Vespoidea</taxon>
        <taxon>Vespidae</taxon>
        <taxon>Vespinae</taxon>
        <taxon>Vespula</taxon>
    </lineage>
</organism>
<accession>A0ABD2C9M8</accession>
<gene>
    <name evidence="1" type="ORF">V1478_000145</name>
</gene>
<reference evidence="1 2" key="1">
    <citation type="journal article" date="2024" name="Ann. Entomol. Soc. Am.">
        <title>Genomic analyses of the southern and eastern yellowjacket wasps (Hymenoptera: Vespidae) reveal evolutionary signatures of social life.</title>
        <authorList>
            <person name="Catto M.A."/>
            <person name="Caine P.B."/>
            <person name="Orr S.E."/>
            <person name="Hunt B.G."/>
            <person name="Goodisman M.A.D."/>
        </authorList>
    </citation>
    <scope>NUCLEOTIDE SEQUENCE [LARGE SCALE GENOMIC DNA]</scope>
    <source>
        <strain evidence="1">233</strain>
        <tissue evidence="1">Head and thorax</tissue>
    </source>
</reference>
<keyword evidence="2" id="KW-1185">Reference proteome</keyword>
<proteinExistence type="predicted"/>
<dbReference type="EMBL" id="JAUDFV010000018">
    <property type="protein sequence ID" value="KAL2741449.1"/>
    <property type="molecule type" value="Genomic_DNA"/>
</dbReference>
<name>A0ABD2C9M8_VESSQ</name>
<dbReference type="Proteomes" id="UP001607302">
    <property type="component" value="Unassembled WGS sequence"/>
</dbReference>
<comment type="caution">
    <text evidence="1">The sequence shown here is derived from an EMBL/GenBank/DDBJ whole genome shotgun (WGS) entry which is preliminary data.</text>
</comment>
<evidence type="ECO:0000313" key="1">
    <source>
        <dbReference type="EMBL" id="KAL2741449.1"/>
    </source>
</evidence>
<evidence type="ECO:0000313" key="2">
    <source>
        <dbReference type="Proteomes" id="UP001607302"/>
    </source>
</evidence>